<dbReference type="GO" id="GO:0006307">
    <property type="term" value="P:DNA alkylation repair"/>
    <property type="evidence" value="ECO:0007669"/>
    <property type="project" value="InterPro"/>
</dbReference>
<reference evidence="1" key="1">
    <citation type="submission" date="2018-10" db="EMBL/GenBank/DDBJ databases">
        <title>Hidden diversity of soil giant viruses.</title>
        <authorList>
            <person name="Schulz F."/>
            <person name="Alteio L."/>
            <person name="Goudeau D."/>
            <person name="Ryan E.M."/>
            <person name="Malmstrom R.R."/>
            <person name="Blanchard J."/>
            <person name="Woyke T."/>
        </authorList>
    </citation>
    <scope>NUCLEOTIDE SEQUENCE</scope>
    <source>
        <strain evidence="1">SYV1</strain>
    </source>
</reference>
<dbReference type="PANTHER" id="PTHR31212:SF5">
    <property type="entry name" value="ISOCHORISMATASE FAMILY PROTEIN FAMILY (AFU_ORTHOLOGUE AFUA_3G14500)"/>
    <property type="match status" value="1"/>
</dbReference>
<proteinExistence type="predicted"/>
<dbReference type="InterPro" id="IPR032854">
    <property type="entry name" value="ALKBH3"/>
</dbReference>
<name>A0A3G5AH08_9VIRU</name>
<dbReference type="PANTHER" id="PTHR31212">
    <property type="entry name" value="ALPHA-KETOGLUTARATE-DEPENDENT DIOXYGENASE ALKB HOMOLOG 3"/>
    <property type="match status" value="1"/>
</dbReference>
<accession>A0A3G5AH08</accession>
<dbReference type="EMBL" id="MK072507">
    <property type="protein sequence ID" value="AYV86420.1"/>
    <property type="molecule type" value="Genomic_DNA"/>
</dbReference>
<sequence length="260" mass="30336">MPQIFNDFLFNPPTFEELDRKLYDSKILEPMCIVDKNTPIKSKKEGSFLGIQDSHGSLPMIRCPSFFECADTPPWMREMLIEPLKQQLNFECNIIKVQKYINGQSGITHHTDKGIDLVWNSPIYVYRINKDVTKTRCLCFQDKTSKQVTSFEMPHNSLLKIEFKENQHMVHFVPLLEQDASSECISFVFRQSGTFRTQEGLIYGQGAKYATYEERQQDSTPSSYDRSSKEILDMYRFENITDLNETSPELSFSKVREQTF</sequence>
<dbReference type="Gene3D" id="2.60.120.590">
    <property type="entry name" value="Alpha-ketoglutarate-dependent dioxygenase AlkB-like"/>
    <property type="match status" value="1"/>
</dbReference>
<dbReference type="InterPro" id="IPR037151">
    <property type="entry name" value="AlkB-like_sf"/>
</dbReference>
<protein>
    <submittedName>
        <fullName evidence="1">2OG-FeII oxygenase</fullName>
    </submittedName>
</protein>
<dbReference type="GO" id="GO:0051213">
    <property type="term" value="F:dioxygenase activity"/>
    <property type="evidence" value="ECO:0007669"/>
    <property type="project" value="InterPro"/>
</dbReference>
<dbReference type="SUPFAM" id="SSF51197">
    <property type="entry name" value="Clavaminate synthase-like"/>
    <property type="match status" value="1"/>
</dbReference>
<evidence type="ECO:0000313" key="1">
    <source>
        <dbReference type="EMBL" id="AYV86420.1"/>
    </source>
</evidence>
<gene>
    <name evidence="1" type="ORF">Sylvanvirus1_16</name>
</gene>
<organism evidence="1">
    <name type="scientific">Sylvanvirus sp</name>
    <dbReference type="NCBI Taxonomy" id="2487774"/>
    <lineage>
        <taxon>Viruses</taxon>
    </lineage>
</organism>